<feature type="domain" description="Bvu-2165-like IHF-HU-like DNA-binding" evidence="2">
    <location>
        <begin position="4"/>
        <end position="117"/>
    </location>
</feature>
<organism evidence="3">
    <name type="scientific">Candidatus Kentrum sp. FM</name>
    <dbReference type="NCBI Taxonomy" id="2126340"/>
    <lineage>
        <taxon>Bacteria</taxon>
        <taxon>Pseudomonadati</taxon>
        <taxon>Pseudomonadota</taxon>
        <taxon>Gammaproteobacteria</taxon>
        <taxon>Candidatus Kentrum</taxon>
    </lineage>
</organism>
<feature type="domain" description="DUF4469" evidence="1">
    <location>
        <begin position="137"/>
        <end position="223"/>
    </location>
</feature>
<evidence type="ECO:0000313" key="4">
    <source>
        <dbReference type="EMBL" id="VFJ44268.1"/>
    </source>
</evidence>
<reference evidence="3" key="1">
    <citation type="submission" date="2019-02" db="EMBL/GenBank/DDBJ databases">
        <authorList>
            <person name="Gruber-Vodicka R. H."/>
            <person name="Seah K. B. B."/>
        </authorList>
    </citation>
    <scope>NUCLEOTIDE SEQUENCE</scope>
    <source>
        <strain evidence="3">BECK_BZ163</strain>
        <strain evidence="5">BECK_BZ164</strain>
        <strain evidence="4">BECK_BZ165</strain>
    </source>
</reference>
<sequence length="235" mass="25413">MPISYALFENPLTGDANDYAARVQTTATVDLDVVARRMRDRGATVEEDEIVALLTDAIAACESLLLEGNRINFGALCQFYPRITGIFDGPTDHFDAARHRVDVGATPGQDIRKTVREGAQVTKVEATKPIPAPVRYVDLASGETDGTLTPGNIGTIDGYRLKFDPDKAEEGIFLILADPAGTETKVTQVQKNKPGQLIFLNPPDLVAGDYELEVRARILGGSELRTGRLDATLTV</sequence>
<dbReference type="EMBL" id="CAADEZ010000012">
    <property type="protein sequence ID" value="VFJ43920.1"/>
    <property type="molecule type" value="Genomic_DNA"/>
</dbReference>
<evidence type="ECO:0000259" key="1">
    <source>
        <dbReference type="Pfam" id="PF14734"/>
    </source>
</evidence>
<evidence type="ECO:0000313" key="3">
    <source>
        <dbReference type="EMBL" id="VFJ43920.1"/>
    </source>
</evidence>
<dbReference type="InterPro" id="IPR049893">
    <property type="entry name" value="Bvu_2165-like_IHF-HU-DNA_bdg"/>
</dbReference>
<dbReference type="Gene3D" id="2.70.50.70">
    <property type="match status" value="1"/>
</dbReference>
<dbReference type="CDD" id="cd12843">
    <property type="entry name" value="Bvu_2165_C_like"/>
    <property type="match status" value="1"/>
</dbReference>
<dbReference type="EMBL" id="CAADFA010000009">
    <property type="protein sequence ID" value="VFJ44268.1"/>
    <property type="molecule type" value="Genomic_DNA"/>
</dbReference>
<accession>A0A450RXS1</accession>
<dbReference type="Pfam" id="PF14734">
    <property type="entry name" value="DUF4469"/>
    <property type="match status" value="1"/>
</dbReference>
<dbReference type="EMBL" id="CAADFL010000011">
    <property type="protein sequence ID" value="VFK06152.1"/>
    <property type="molecule type" value="Genomic_DNA"/>
</dbReference>
<dbReference type="InterPro" id="IPR027824">
    <property type="entry name" value="DUF4469"/>
</dbReference>
<evidence type="ECO:0000313" key="5">
    <source>
        <dbReference type="EMBL" id="VFK06152.1"/>
    </source>
</evidence>
<dbReference type="Pfam" id="PF14848">
    <property type="entry name" value="HU-DNA_bdg"/>
    <property type="match status" value="1"/>
</dbReference>
<protein>
    <submittedName>
        <fullName evidence="3">Uncharacterized protein</fullName>
    </submittedName>
</protein>
<name>A0A450RXS1_9GAMM</name>
<proteinExistence type="predicted"/>
<evidence type="ECO:0000259" key="2">
    <source>
        <dbReference type="Pfam" id="PF14848"/>
    </source>
</evidence>
<gene>
    <name evidence="3" type="ORF">BECKFM1743A_GA0114220_100129</name>
    <name evidence="5" type="ORF">BECKFM1743B_GA0114221_100118</name>
    <name evidence="4" type="ORF">BECKFM1743C_GA0114222_1000912</name>
</gene>
<dbReference type="AlphaFoldDB" id="A0A450RXS1"/>